<dbReference type="SUPFAM" id="SSF53335">
    <property type="entry name" value="S-adenosyl-L-methionine-dependent methyltransferases"/>
    <property type="match status" value="1"/>
</dbReference>
<accession>A0A8J3ZGP9</accession>
<dbReference type="Pfam" id="PF04672">
    <property type="entry name" value="Methyltransf_19"/>
    <property type="match status" value="1"/>
</dbReference>
<name>A0A8J3ZGP9_9ACTN</name>
<dbReference type="InterPro" id="IPR029063">
    <property type="entry name" value="SAM-dependent_MTases_sf"/>
</dbReference>
<protein>
    <recommendedName>
        <fullName evidence="3">S-adenosyl methyltransferase</fullName>
    </recommendedName>
</protein>
<evidence type="ECO:0000313" key="2">
    <source>
        <dbReference type="Proteomes" id="UP000612585"/>
    </source>
</evidence>
<reference evidence="1" key="1">
    <citation type="submission" date="2021-01" db="EMBL/GenBank/DDBJ databases">
        <title>Whole genome shotgun sequence of Virgisporangium aurantiacum NBRC 16421.</title>
        <authorList>
            <person name="Komaki H."/>
            <person name="Tamura T."/>
        </authorList>
    </citation>
    <scope>NUCLEOTIDE SEQUENCE</scope>
    <source>
        <strain evidence="1">NBRC 16421</strain>
    </source>
</reference>
<sequence>MYVDNDPIVLLHARALLTSSPEGRTGYIDADVRDPDKVFDQAQEVLDLSQPVGLLLLSIIHFVRDEEDPYGLVRRYLDRLSPGSYLALSHLTGEFDRPTWRYISSQYDGTPHTMVVRDQATADGFFDGLELAEPGVALVHRWRPDPDENPDALEDRQVSCWCGVARKP</sequence>
<dbReference type="AlphaFoldDB" id="A0A8J3ZGP9"/>
<dbReference type="Proteomes" id="UP000612585">
    <property type="component" value="Unassembled WGS sequence"/>
</dbReference>
<comment type="caution">
    <text evidence="1">The sequence shown here is derived from an EMBL/GenBank/DDBJ whole genome shotgun (WGS) entry which is preliminary data.</text>
</comment>
<dbReference type="InterPro" id="IPR006764">
    <property type="entry name" value="SAM_dep_MeTrfase_SAV2177_type"/>
</dbReference>
<gene>
    <name evidence="1" type="ORF">Vau01_113600</name>
</gene>
<evidence type="ECO:0000313" key="1">
    <source>
        <dbReference type="EMBL" id="GIJ63844.1"/>
    </source>
</evidence>
<evidence type="ECO:0008006" key="3">
    <source>
        <dbReference type="Google" id="ProtNLM"/>
    </source>
</evidence>
<proteinExistence type="predicted"/>
<organism evidence="1 2">
    <name type="scientific">Virgisporangium aurantiacum</name>
    <dbReference type="NCBI Taxonomy" id="175570"/>
    <lineage>
        <taxon>Bacteria</taxon>
        <taxon>Bacillati</taxon>
        <taxon>Actinomycetota</taxon>
        <taxon>Actinomycetes</taxon>
        <taxon>Micromonosporales</taxon>
        <taxon>Micromonosporaceae</taxon>
        <taxon>Virgisporangium</taxon>
    </lineage>
</organism>
<dbReference type="Gene3D" id="3.40.50.150">
    <property type="entry name" value="Vaccinia Virus protein VP39"/>
    <property type="match status" value="1"/>
</dbReference>
<keyword evidence="2" id="KW-1185">Reference proteome</keyword>
<dbReference type="EMBL" id="BOPG01000103">
    <property type="protein sequence ID" value="GIJ63844.1"/>
    <property type="molecule type" value="Genomic_DNA"/>
</dbReference>